<dbReference type="InterPro" id="IPR026960">
    <property type="entry name" value="RVT-Znf"/>
</dbReference>
<sequence>MTWDPWLNGLSLPSISSHLPSRFISVKEYIFDGKWQLKEDFSSHVTHAISSVPISNCSSNISWMGEGVPSFKTFKLLFFSEFTKISWHKFIWHKRTALRFSTYDWLAMIGGLESVEVLVKRNIIISPYYPLCSIEDESINHLFFQCDFSFQILRLLIPEV</sequence>
<evidence type="ECO:0000313" key="3">
    <source>
        <dbReference type="Proteomes" id="UP000829196"/>
    </source>
</evidence>
<name>A0A8T3BDA9_DENNO</name>
<feature type="domain" description="Reverse transcriptase zinc-binding" evidence="1">
    <location>
        <begin position="73"/>
        <end position="151"/>
    </location>
</feature>
<evidence type="ECO:0000313" key="2">
    <source>
        <dbReference type="EMBL" id="KAI0511052.1"/>
    </source>
</evidence>
<dbReference type="Proteomes" id="UP000829196">
    <property type="component" value="Unassembled WGS sequence"/>
</dbReference>
<dbReference type="Pfam" id="PF13966">
    <property type="entry name" value="zf-RVT"/>
    <property type="match status" value="1"/>
</dbReference>
<evidence type="ECO:0000259" key="1">
    <source>
        <dbReference type="Pfam" id="PF13966"/>
    </source>
</evidence>
<accession>A0A8T3BDA9</accession>
<dbReference type="OrthoDB" id="692410at2759"/>
<proteinExistence type="predicted"/>
<comment type="caution">
    <text evidence="2">The sequence shown here is derived from an EMBL/GenBank/DDBJ whole genome shotgun (WGS) entry which is preliminary data.</text>
</comment>
<reference evidence="2" key="1">
    <citation type="journal article" date="2022" name="Front. Genet.">
        <title>Chromosome-Scale Assembly of the Dendrobium nobile Genome Provides Insights Into the Molecular Mechanism of the Biosynthesis of the Medicinal Active Ingredient of Dendrobium.</title>
        <authorList>
            <person name="Xu Q."/>
            <person name="Niu S.-C."/>
            <person name="Li K.-L."/>
            <person name="Zheng P.-J."/>
            <person name="Zhang X.-J."/>
            <person name="Jia Y."/>
            <person name="Liu Y."/>
            <person name="Niu Y.-X."/>
            <person name="Yu L.-H."/>
            <person name="Chen D.-F."/>
            <person name="Zhang G.-Q."/>
        </authorList>
    </citation>
    <scope>NUCLEOTIDE SEQUENCE</scope>
    <source>
        <tissue evidence="2">Leaf</tissue>
    </source>
</reference>
<dbReference type="EMBL" id="JAGYWB010000009">
    <property type="protein sequence ID" value="KAI0511052.1"/>
    <property type="molecule type" value="Genomic_DNA"/>
</dbReference>
<protein>
    <recommendedName>
        <fullName evidence="1">Reverse transcriptase zinc-binding domain-containing protein</fullName>
    </recommendedName>
</protein>
<organism evidence="2 3">
    <name type="scientific">Dendrobium nobile</name>
    <name type="common">Orchid</name>
    <dbReference type="NCBI Taxonomy" id="94219"/>
    <lineage>
        <taxon>Eukaryota</taxon>
        <taxon>Viridiplantae</taxon>
        <taxon>Streptophyta</taxon>
        <taxon>Embryophyta</taxon>
        <taxon>Tracheophyta</taxon>
        <taxon>Spermatophyta</taxon>
        <taxon>Magnoliopsida</taxon>
        <taxon>Liliopsida</taxon>
        <taxon>Asparagales</taxon>
        <taxon>Orchidaceae</taxon>
        <taxon>Epidendroideae</taxon>
        <taxon>Malaxideae</taxon>
        <taxon>Dendrobiinae</taxon>
        <taxon>Dendrobium</taxon>
    </lineage>
</organism>
<keyword evidence="3" id="KW-1185">Reference proteome</keyword>
<dbReference type="AlphaFoldDB" id="A0A8T3BDA9"/>
<gene>
    <name evidence="2" type="ORF">KFK09_011670</name>
</gene>